<dbReference type="PANTHER" id="PTHR46082:SF6">
    <property type="entry name" value="AAA+ ATPASE DOMAIN-CONTAINING PROTEIN-RELATED"/>
    <property type="match status" value="1"/>
</dbReference>
<evidence type="ECO:0000313" key="2">
    <source>
        <dbReference type="EMBL" id="WDZ83766.1"/>
    </source>
</evidence>
<evidence type="ECO:0000256" key="1">
    <source>
        <dbReference type="SAM" id="MobiDB-lite"/>
    </source>
</evidence>
<dbReference type="Proteomes" id="UP001219605">
    <property type="component" value="Chromosome"/>
</dbReference>
<name>A0ABY7ZLC6_9ACTN</name>
<feature type="compositionally biased region" description="Basic and acidic residues" evidence="1">
    <location>
        <begin position="114"/>
        <end position="123"/>
    </location>
</feature>
<gene>
    <name evidence="2" type="ORF">PVK37_25380</name>
</gene>
<dbReference type="PANTHER" id="PTHR46082">
    <property type="entry name" value="ATP/GTP-BINDING PROTEIN-RELATED"/>
    <property type="match status" value="1"/>
</dbReference>
<dbReference type="RefSeq" id="WP_275030324.1">
    <property type="nucleotide sequence ID" value="NZ_CP118615.1"/>
</dbReference>
<proteinExistence type="predicted"/>
<dbReference type="Pfam" id="PF13424">
    <property type="entry name" value="TPR_12"/>
    <property type="match status" value="1"/>
</dbReference>
<dbReference type="Pfam" id="PF13560">
    <property type="entry name" value="HTH_31"/>
    <property type="match status" value="1"/>
</dbReference>
<sequence>MNTDSAVAERAARVTTLGQLRGLLRQVQEESGKSIRDLGTENSHAKGQEGLSKSSISRHLGGDGALPLAFVQRFSAACGLAEAERDALVTAWRRVRADSATSTSVPGQPPEDDLAARPDPDPAHLDTLAVMMDVAARLDGENGLPAARSLYERVGTARSELLGPDDPRTLEATHNLGTVLGQLDEHDTACRVLSATHRARTRVLGPDAPATLKTLENLAIARAELGQLDAARELLEEVLAARRPEGSPGHAGYADTAEKLMTVLGRAGDQVRRRQLAAELERARTASRDAST</sequence>
<evidence type="ECO:0000313" key="3">
    <source>
        <dbReference type="Proteomes" id="UP001219605"/>
    </source>
</evidence>
<feature type="compositionally biased region" description="Basic and acidic residues" evidence="1">
    <location>
        <begin position="28"/>
        <end position="47"/>
    </location>
</feature>
<dbReference type="SUPFAM" id="SSF48452">
    <property type="entry name" value="TPR-like"/>
    <property type="match status" value="1"/>
</dbReference>
<organism evidence="2 3">
    <name type="scientific">Micromonospora cathayae</name>
    <dbReference type="NCBI Taxonomy" id="3028804"/>
    <lineage>
        <taxon>Bacteria</taxon>
        <taxon>Bacillati</taxon>
        <taxon>Actinomycetota</taxon>
        <taxon>Actinomycetes</taxon>
        <taxon>Micromonosporales</taxon>
        <taxon>Micromonosporaceae</taxon>
        <taxon>Micromonospora</taxon>
    </lineage>
</organism>
<keyword evidence="3" id="KW-1185">Reference proteome</keyword>
<feature type="region of interest" description="Disordered" evidence="1">
    <location>
        <begin position="28"/>
        <end position="56"/>
    </location>
</feature>
<dbReference type="InterPro" id="IPR053137">
    <property type="entry name" value="NLR-like"/>
</dbReference>
<reference evidence="2 3" key="1">
    <citation type="submission" date="2023-02" db="EMBL/GenBank/DDBJ databases">
        <authorList>
            <person name="Mo P."/>
        </authorList>
    </citation>
    <scope>NUCLEOTIDE SEQUENCE [LARGE SCALE GENOMIC DNA]</scope>
    <source>
        <strain evidence="2 3">HUAS 3</strain>
    </source>
</reference>
<dbReference type="Gene3D" id="1.25.40.10">
    <property type="entry name" value="Tetratricopeptide repeat domain"/>
    <property type="match status" value="1"/>
</dbReference>
<dbReference type="EMBL" id="CP118615">
    <property type="protein sequence ID" value="WDZ83766.1"/>
    <property type="molecule type" value="Genomic_DNA"/>
</dbReference>
<dbReference type="InterPro" id="IPR011990">
    <property type="entry name" value="TPR-like_helical_dom_sf"/>
</dbReference>
<accession>A0ABY7ZLC6</accession>
<protein>
    <submittedName>
        <fullName evidence="2">Tetratricopeptide repeat protein</fullName>
    </submittedName>
</protein>
<feature type="region of interest" description="Disordered" evidence="1">
    <location>
        <begin position="97"/>
        <end position="123"/>
    </location>
</feature>